<sequence>MKKRRNKIIGRSYAHRVAEVNRIYDEHANSGLSNREILRRYIWPLFCISEKTFYNLINASADPRIILQQDELNRQLSLF</sequence>
<evidence type="ECO:0000313" key="1">
    <source>
        <dbReference type="EMBL" id="RGK88021.1"/>
    </source>
</evidence>
<comment type="caution">
    <text evidence="1">The sequence shown here is derived from an EMBL/GenBank/DDBJ whole genome shotgun (WGS) entry which is preliminary data.</text>
</comment>
<dbReference type="EMBL" id="QSRB01000001">
    <property type="protein sequence ID" value="RGK88021.1"/>
    <property type="molecule type" value="Genomic_DNA"/>
</dbReference>
<dbReference type="Proteomes" id="UP000260874">
    <property type="component" value="Unassembled WGS sequence"/>
</dbReference>
<gene>
    <name evidence="1" type="ORF">DXC91_00120</name>
</gene>
<proteinExistence type="predicted"/>
<protein>
    <submittedName>
        <fullName evidence="1">Uncharacterized protein</fullName>
    </submittedName>
</protein>
<dbReference type="RefSeq" id="WP_117703126.1">
    <property type="nucleotide sequence ID" value="NZ_CAXSSZ010000025.1"/>
</dbReference>
<dbReference type="AlphaFoldDB" id="A0A3E4Q6E7"/>
<accession>A0A3E4Q6E7</accession>
<organism evidence="1 2">
    <name type="scientific">Bacteroides uniformis</name>
    <dbReference type="NCBI Taxonomy" id="820"/>
    <lineage>
        <taxon>Bacteria</taxon>
        <taxon>Pseudomonadati</taxon>
        <taxon>Bacteroidota</taxon>
        <taxon>Bacteroidia</taxon>
        <taxon>Bacteroidales</taxon>
        <taxon>Bacteroidaceae</taxon>
        <taxon>Bacteroides</taxon>
    </lineage>
</organism>
<name>A0A3E4Q6E7_BACUN</name>
<reference evidence="1 2" key="1">
    <citation type="submission" date="2018-08" db="EMBL/GenBank/DDBJ databases">
        <title>A genome reference for cultivated species of the human gut microbiota.</title>
        <authorList>
            <person name="Zou Y."/>
            <person name="Xue W."/>
            <person name="Luo G."/>
        </authorList>
    </citation>
    <scope>NUCLEOTIDE SEQUENCE [LARGE SCALE GENOMIC DNA]</scope>
    <source>
        <strain evidence="1 2">TF09-22</strain>
    </source>
</reference>
<evidence type="ECO:0000313" key="2">
    <source>
        <dbReference type="Proteomes" id="UP000260874"/>
    </source>
</evidence>